<feature type="region of interest" description="Disordered" evidence="4">
    <location>
        <begin position="173"/>
        <end position="207"/>
    </location>
</feature>
<feature type="compositionally biased region" description="Basic and acidic residues" evidence="4">
    <location>
        <begin position="195"/>
        <end position="207"/>
    </location>
</feature>
<dbReference type="Proteomes" id="UP000192445">
    <property type="component" value="Chromosome"/>
</dbReference>
<dbReference type="SMART" id="SM00248">
    <property type="entry name" value="ANK"/>
    <property type="match status" value="4"/>
</dbReference>
<feature type="compositionally biased region" description="Basic and acidic residues" evidence="4">
    <location>
        <begin position="173"/>
        <end position="186"/>
    </location>
</feature>
<feature type="repeat" description="ANK" evidence="3">
    <location>
        <begin position="104"/>
        <end position="136"/>
    </location>
</feature>
<feature type="compositionally biased region" description="Basic and acidic residues" evidence="4">
    <location>
        <begin position="11"/>
        <end position="20"/>
    </location>
</feature>
<dbReference type="EMBL" id="CP020570">
    <property type="protein sequence ID" value="ARF61520.1"/>
    <property type="molecule type" value="Genomic_DNA"/>
</dbReference>
<dbReference type="RefSeq" id="WP_083192354.1">
    <property type="nucleotide sequence ID" value="NZ_CP020570.1"/>
</dbReference>
<feature type="repeat" description="ANK" evidence="3">
    <location>
        <begin position="151"/>
        <end position="183"/>
    </location>
</feature>
<evidence type="ECO:0000256" key="2">
    <source>
        <dbReference type="ARBA" id="ARBA00023043"/>
    </source>
</evidence>
<sequence>MKNSRTTPHVDPPEPPHTRPPEGASPSPGARPSAHDRTAWDLAVRNNRPDAVAELLDAGADPDAAMGEHRETTALRYAATRGMTAVAQRLLAAGAQPDGRLDEGQATPLMLASAQGDLDMMRLLLDRGASPRSVASRRAGIVAPGPPAGMPDGSPLASAAHGGHLEAVRLLLEHGARPDPETREAAVRGARKPRPRDPGIRRGTPEDYRAIQELLEREGPA</sequence>
<dbReference type="PROSITE" id="PS50297">
    <property type="entry name" value="ANK_REP_REGION"/>
    <property type="match status" value="2"/>
</dbReference>
<dbReference type="Gene3D" id="1.25.40.20">
    <property type="entry name" value="Ankyrin repeat-containing domain"/>
    <property type="match status" value="1"/>
</dbReference>
<dbReference type="Pfam" id="PF12796">
    <property type="entry name" value="Ank_2"/>
    <property type="match status" value="1"/>
</dbReference>
<dbReference type="GO" id="GO:0005737">
    <property type="term" value="C:cytoplasm"/>
    <property type="evidence" value="ECO:0007669"/>
    <property type="project" value="TreeGrafter"/>
</dbReference>
<dbReference type="InterPro" id="IPR002110">
    <property type="entry name" value="Ankyrin_rpt"/>
</dbReference>
<evidence type="ECO:0000256" key="3">
    <source>
        <dbReference type="PROSITE-ProRule" id="PRU00023"/>
    </source>
</evidence>
<dbReference type="KEGG" id="svu:B1H20_08955"/>
<evidence type="ECO:0000313" key="6">
    <source>
        <dbReference type="Proteomes" id="UP000192445"/>
    </source>
</evidence>
<dbReference type="InterPro" id="IPR050745">
    <property type="entry name" value="Multifunctional_regulatory"/>
</dbReference>
<keyword evidence="1" id="KW-0677">Repeat</keyword>
<name>A0A1V0U8W1_STRVN</name>
<dbReference type="AlphaFoldDB" id="A0A1V0U8W1"/>
<accession>A0A1V0U8W1</accession>
<dbReference type="PANTHER" id="PTHR24189:SF50">
    <property type="entry name" value="ANKYRIN REPEAT AND SOCS BOX PROTEIN 2"/>
    <property type="match status" value="1"/>
</dbReference>
<dbReference type="OrthoDB" id="278248at2"/>
<reference evidence="5 6" key="1">
    <citation type="submission" date="2017-03" db="EMBL/GenBank/DDBJ databases">
        <title>Complete Genome Sequence of a natural compounds producer, Streptomyces violaceus S21.</title>
        <authorList>
            <person name="Zhong C."/>
            <person name="Zhao Z."/>
            <person name="Fu J."/>
            <person name="Zong G."/>
            <person name="Qin R."/>
            <person name="Cao G."/>
        </authorList>
    </citation>
    <scope>NUCLEOTIDE SEQUENCE [LARGE SCALE GENOMIC DNA]</scope>
    <source>
        <strain evidence="5 6">S21</strain>
    </source>
</reference>
<evidence type="ECO:0000256" key="4">
    <source>
        <dbReference type="SAM" id="MobiDB-lite"/>
    </source>
</evidence>
<dbReference type="PROSITE" id="PS50088">
    <property type="entry name" value="ANK_REPEAT"/>
    <property type="match status" value="2"/>
</dbReference>
<organism evidence="5 6">
    <name type="scientific">Streptomyces violaceoruber</name>
    <dbReference type="NCBI Taxonomy" id="1935"/>
    <lineage>
        <taxon>Bacteria</taxon>
        <taxon>Bacillati</taxon>
        <taxon>Actinomycetota</taxon>
        <taxon>Actinomycetes</taxon>
        <taxon>Kitasatosporales</taxon>
        <taxon>Streptomycetaceae</taxon>
        <taxon>Streptomyces</taxon>
        <taxon>Streptomyces violaceoruber group</taxon>
    </lineage>
</organism>
<protein>
    <submittedName>
        <fullName evidence="5">Uncharacterized protein</fullName>
    </submittedName>
</protein>
<dbReference type="PANTHER" id="PTHR24189">
    <property type="entry name" value="MYOTROPHIN"/>
    <property type="match status" value="1"/>
</dbReference>
<dbReference type="Pfam" id="PF00023">
    <property type="entry name" value="Ank"/>
    <property type="match status" value="1"/>
</dbReference>
<evidence type="ECO:0000256" key="1">
    <source>
        <dbReference type="ARBA" id="ARBA00022737"/>
    </source>
</evidence>
<keyword evidence="2 3" id="KW-0040">ANK repeat</keyword>
<dbReference type="InterPro" id="IPR036770">
    <property type="entry name" value="Ankyrin_rpt-contain_sf"/>
</dbReference>
<feature type="region of interest" description="Disordered" evidence="4">
    <location>
        <begin position="1"/>
        <end position="38"/>
    </location>
</feature>
<gene>
    <name evidence="5" type="ORF">B1H20_08955</name>
</gene>
<proteinExistence type="predicted"/>
<dbReference type="SUPFAM" id="SSF48403">
    <property type="entry name" value="Ankyrin repeat"/>
    <property type="match status" value="1"/>
</dbReference>
<dbReference type="STRING" id="1935.B1H20_08955"/>
<evidence type="ECO:0000313" key="5">
    <source>
        <dbReference type="EMBL" id="ARF61520.1"/>
    </source>
</evidence>